<feature type="compositionally biased region" description="Basic residues" evidence="1">
    <location>
        <begin position="16"/>
        <end position="25"/>
    </location>
</feature>
<feature type="region of interest" description="Disordered" evidence="1">
    <location>
        <begin position="1"/>
        <end position="25"/>
    </location>
</feature>
<evidence type="ECO:0000256" key="1">
    <source>
        <dbReference type="SAM" id="MobiDB-lite"/>
    </source>
</evidence>
<comment type="caution">
    <text evidence="2">The sequence shown here is derived from an EMBL/GenBank/DDBJ whole genome shotgun (WGS) entry which is preliminary data.</text>
</comment>
<gene>
    <name evidence="2" type="ORF">EH55_10395</name>
</gene>
<dbReference type="Proteomes" id="UP000027665">
    <property type="component" value="Unassembled WGS sequence"/>
</dbReference>
<feature type="compositionally biased region" description="Basic and acidic residues" evidence="1">
    <location>
        <begin position="1"/>
        <end position="15"/>
    </location>
</feature>
<organism evidence="2 3">
    <name type="scientific">Synergistes jonesii</name>
    <dbReference type="NCBI Taxonomy" id="2754"/>
    <lineage>
        <taxon>Bacteria</taxon>
        <taxon>Thermotogati</taxon>
        <taxon>Synergistota</taxon>
        <taxon>Synergistia</taxon>
        <taxon>Synergistales</taxon>
        <taxon>Synergistaceae</taxon>
        <taxon>Synergistes</taxon>
    </lineage>
</organism>
<sequence length="67" mass="7840">MSRDKAARRPLENGRRRSPAARGRPLHKLAAQLKNKIYIPFEFTRADNCRQSCTEILPPRELRRLVI</sequence>
<name>A0A073IUI9_9BACT</name>
<dbReference type="EMBL" id="JMKI01000005">
    <property type="protein sequence ID" value="KEJ93265.1"/>
    <property type="molecule type" value="Genomic_DNA"/>
</dbReference>
<evidence type="ECO:0000313" key="3">
    <source>
        <dbReference type="Proteomes" id="UP000027665"/>
    </source>
</evidence>
<reference evidence="2 3" key="1">
    <citation type="submission" date="2014-04" db="EMBL/GenBank/DDBJ databases">
        <title>Draft Genome Sequence of Synergistes jonesii.</title>
        <authorList>
            <person name="Coil D.A."/>
            <person name="Eisen J.A."/>
            <person name="Holland-Moritz H.E."/>
        </authorList>
    </citation>
    <scope>NUCLEOTIDE SEQUENCE [LARGE SCALE GENOMIC DNA]</scope>
    <source>
        <strain evidence="2 3">78-1</strain>
    </source>
</reference>
<dbReference type="STRING" id="2754.EH55_10395"/>
<protein>
    <submittedName>
        <fullName evidence="2">Uncharacterized protein</fullName>
    </submittedName>
</protein>
<keyword evidence="3" id="KW-1185">Reference proteome</keyword>
<evidence type="ECO:0000313" key="2">
    <source>
        <dbReference type="EMBL" id="KEJ93265.1"/>
    </source>
</evidence>
<proteinExistence type="predicted"/>
<dbReference type="AlphaFoldDB" id="A0A073IUI9"/>
<accession>A0A073IUI9</accession>